<dbReference type="OrthoDB" id="3075990at2759"/>
<feature type="region of interest" description="Disordered" evidence="1">
    <location>
        <begin position="1"/>
        <end position="27"/>
    </location>
</feature>
<evidence type="ECO:0000313" key="2">
    <source>
        <dbReference type="EMBL" id="KAJ2923491.1"/>
    </source>
</evidence>
<accession>A0A9W8IV17</accession>
<dbReference type="EMBL" id="JANBPK010001329">
    <property type="protein sequence ID" value="KAJ2923491.1"/>
    <property type="molecule type" value="Genomic_DNA"/>
</dbReference>
<evidence type="ECO:0000256" key="1">
    <source>
        <dbReference type="SAM" id="MobiDB-lite"/>
    </source>
</evidence>
<keyword evidence="3" id="KW-1185">Reference proteome</keyword>
<proteinExistence type="predicted"/>
<evidence type="ECO:0000313" key="3">
    <source>
        <dbReference type="Proteomes" id="UP001140091"/>
    </source>
</evidence>
<dbReference type="Proteomes" id="UP001140091">
    <property type="component" value="Unassembled WGS sequence"/>
</dbReference>
<feature type="compositionally biased region" description="Basic residues" evidence="1">
    <location>
        <begin position="1"/>
        <end position="10"/>
    </location>
</feature>
<dbReference type="AlphaFoldDB" id="A0A9W8IV17"/>
<comment type="caution">
    <text evidence="2">The sequence shown here is derived from an EMBL/GenBank/DDBJ whole genome shotgun (WGS) entry which is preliminary data.</text>
</comment>
<feature type="compositionally biased region" description="Polar residues" evidence="1">
    <location>
        <begin position="11"/>
        <end position="24"/>
    </location>
</feature>
<feature type="non-terminal residue" evidence="2">
    <location>
        <position position="1"/>
    </location>
</feature>
<gene>
    <name evidence="2" type="ORF">H1R20_g13601</name>
</gene>
<organism evidence="2 3">
    <name type="scientific">Candolleomyces eurysporus</name>
    <dbReference type="NCBI Taxonomy" id="2828524"/>
    <lineage>
        <taxon>Eukaryota</taxon>
        <taxon>Fungi</taxon>
        <taxon>Dikarya</taxon>
        <taxon>Basidiomycota</taxon>
        <taxon>Agaricomycotina</taxon>
        <taxon>Agaricomycetes</taxon>
        <taxon>Agaricomycetidae</taxon>
        <taxon>Agaricales</taxon>
        <taxon>Agaricineae</taxon>
        <taxon>Psathyrellaceae</taxon>
        <taxon>Candolleomyces</taxon>
    </lineage>
</organism>
<sequence>MVRNQGKSRRYYQSPTAARSSGKGQPSAPIWQQHIDFLVARCLKLRLDQDTKTYTCNIAKAFLTHRDPEQILRGCEQFNSLLTRAHRLEGDILNQVGVGPLMASLQKVIVDIREVINCVEDVWGFAILGMDDFRDTCISSSFMYQKL</sequence>
<reference evidence="2" key="1">
    <citation type="submission" date="2022-06" db="EMBL/GenBank/DDBJ databases">
        <title>Genome Sequence of Candolleomyces eurysporus.</title>
        <authorList>
            <person name="Buettner E."/>
        </authorList>
    </citation>
    <scope>NUCLEOTIDE SEQUENCE</scope>
    <source>
        <strain evidence="2">VTCC 930004</strain>
    </source>
</reference>
<name>A0A9W8IV17_9AGAR</name>
<protein>
    <submittedName>
        <fullName evidence="2">Uncharacterized protein</fullName>
    </submittedName>
</protein>